<dbReference type="EMBL" id="JABCKI010005859">
    <property type="protein sequence ID" value="KAG5637124.1"/>
    <property type="molecule type" value="Genomic_DNA"/>
</dbReference>
<reference evidence="1" key="1">
    <citation type="submission" date="2021-02" db="EMBL/GenBank/DDBJ databases">
        <authorList>
            <person name="Nieuwenhuis M."/>
            <person name="Van De Peppel L.J.J."/>
        </authorList>
    </citation>
    <scope>NUCLEOTIDE SEQUENCE</scope>
    <source>
        <strain evidence="1">D49</strain>
    </source>
</reference>
<organism evidence="1 2">
    <name type="scientific">Sphagnurus paluster</name>
    <dbReference type="NCBI Taxonomy" id="117069"/>
    <lineage>
        <taxon>Eukaryota</taxon>
        <taxon>Fungi</taxon>
        <taxon>Dikarya</taxon>
        <taxon>Basidiomycota</taxon>
        <taxon>Agaricomycotina</taxon>
        <taxon>Agaricomycetes</taxon>
        <taxon>Agaricomycetidae</taxon>
        <taxon>Agaricales</taxon>
        <taxon>Tricholomatineae</taxon>
        <taxon>Lyophyllaceae</taxon>
        <taxon>Sphagnurus</taxon>
    </lineage>
</organism>
<protein>
    <submittedName>
        <fullName evidence="1">Uncharacterized protein</fullName>
    </submittedName>
</protein>
<comment type="caution">
    <text evidence="1">The sequence shown here is derived from an EMBL/GenBank/DDBJ whole genome shotgun (WGS) entry which is preliminary data.</text>
</comment>
<gene>
    <name evidence="1" type="ORF">H0H81_005717</name>
</gene>
<dbReference type="OrthoDB" id="3163863at2759"/>
<accession>A0A9P7K5H1</accession>
<reference evidence="1" key="2">
    <citation type="submission" date="2021-10" db="EMBL/GenBank/DDBJ databases">
        <title>Phylogenomics reveals ancestral predisposition of the termite-cultivated fungus Termitomyces towards a domesticated lifestyle.</title>
        <authorList>
            <person name="Auxier B."/>
            <person name="Grum-Grzhimaylo A."/>
            <person name="Cardenas M.E."/>
            <person name="Lodge J.D."/>
            <person name="Laessoe T."/>
            <person name="Pedersen O."/>
            <person name="Smith M.E."/>
            <person name="Kuyper T.W."/>
            <person name="Franco-Molano E.A."/>
            <person name="Baroni T.J."/>
            <person name="Aanen D.K."/>
        </authorList>
    </citation>
    <scope>NUCLEOTIDE SEQUENCE</scope>
    <source>
        <strain evidence="1">D49</strain>
    </source>
</reference>
<proteinExistence type="predicted"/>
<keyword evidence="2" id="KW-1185">Reference proteome</keyword>
<dbReference type="Proteomes" id="UP000717328">
    <property type="component" value="Unassembled WGS sequence"/>
</dbReference>
<dbReference type="AlphaFoldDB" id="A0A9P7K5H1"/>
<evidence type="ECO:0000313" key="1">
    <source>
        <dbReference type="EMBL" id="KAG5637124.1"/>
    </source>
</evidence>
<name>A0A9P7K5H1_9AGAR</name>
<sequence length="297" mass="32456">MAHNRFYALDPLSSLTSISSRASVETYESLKGEISRVEQSQIHLQELVDAAENIIKEKFTPDPNSTYTYKKGSETISVRLNAVMSAMLACVEECGGKSGKRYVASAILACSGKGDNGDVVEALAALGTTWLTHLLFVFKLSRSHKTQSNEEPDESATPTRASYFGEGVAHRNSFQKDVMVRDGCACVLTGFQDPSHPALDENVPDFHLEATHMLYRAIAKFDDDPASDSVGCLSVQILNLTGRTLLYIQFKSAATTFEILVNFTRIPVQTLEELKSHLDDASNGMMLQGDARDGFGS</sequence>
<evidence type="ECO:0000313" key="2">
    <source>
        <dbReference type="Proteomes" id="UP000717328"/>
    </source>
</evidence>